<evidence type="ECO:0000313" key="1">
    <source>
        <dbReference type="EMBL" id="KJK36789.1"/>
    </source>
</evidence>
<organism evidence="1 2">
    <name type="scientific">Lentzea aerocolonigenes</name>
    <name type="common">Lechevalieria aerocolonigenes</name>
    <name type="synonym">Saccharothrix aerocolonigenes</name>
    <dbReference type="NCBI Taxonomy" id="68170"/>
    <lineage>
        <taxon>Bacteria</taxon>
        <taxon>Bacillati</taxon>
        <taxon>Actinomycetota</taxon>
        <taxon>Actinomycetes</taxon>
        <taxon>Pseudonocardiales</taxon>
        <taxon>Pseudonocardiaceae</taxon>
        <taxon>Lentzea</taxon>
    </lineage>
</organism>
<evidence type="ECO:0000313" key="2">
    <source>
        <dbReference type="Proteomes" id="UP000033393"/>
    </source>
</evidence>
<name>A0A0F0GD77_LENAE</name>
<protein>
    <submittedName>
        <fullName evidence="1">Uncharacterized protein</fullName>
    </submittedName>
</protein>
<accession>A0A0F0GD77</accession>
<dbReference type="InterPro" id="IPR036041">
    <property type="entry name" value="Ribosome-inact_prot_sf"/>
</dbReference>
<dbReference type="EMBL" id="JYJG01000428">
    <property type="protein sequence ID" value="KJK36789.1"/>
    <property type="molecule type" value="Genomic_DNA"/>
</dbReference>
<dbReference type="Pfam" id="PF00161">
    <property type="entry name" value="RIP"/>
    <property type="match status" value="1"/>
</dbReference>
<dbReference type="SUPFAM" id="SSF56371">
    <property type="entry name" value="Ribosome inactivating proteins (RIP)"/>
    <property type="match status" value="1"/>
</dbReference>
<dbReference type="InterPro" id="IPR001574">
    <property type="entry name" value="Ribosome_inactivat_prot"/>
</dbReference>
<gene>
    <name evidence="1" type="ORF">UK23_41895</name>
</gene>
<dbReference type="AlphaFoldDB" id="A0A0F0GD77"/>
<dbReference type="Gene3D" id="3.40.420.10">
    <property type="entry name" value="Ricin (A subunit), domain 1"/>
    <property type="match status" value="1"/>
</dbReference>
<dbReference type="PATRIC" id="fig|68170.10.peg.1310"/>
<dbReference type="InterPro" id="IPR016138">
    <property type="entry name" value="Ribosome_inactivat_prot_sub1"/>
</dbReference>
<sequence>MHFNNNDAVWALLNARGGNTAQAQALAVLRLAQFVSETARFRAISDFMVTAATGGDLVLDDRIVDLQNMWGTLSTRFNRVRNQTTSDTNPIHVWGRNENGGISEYVLWTAALYANYVLNTAKG</sequence>
<keyword evidence="2" id="KW-1185">Reference proteome</keyword>
<reference evidence="1 2" key="1">
    <citation type="submission" date="2015-02" db="EMBL/GenBank/DDBJ databases">
        <authorList>
            <person name="Ju K.-S."/>
            <person name="Doroghazi J.R."/>
            <person name="Metcalf W."/>
        </authorList>
    </citation>
    <scope>NUCLEOTIDE SEQUENCE [LARGE SCALE GENOMIC DNA]</scope>
    <source>
        <strain evidence="1 2">NRRL B-16140</strain>
    </source>
</reference>
<dbReference type="GO" id="GO:0017148">
    <property type="term" value="P:negative regulation of translation"/>
    <property type="evidence" value="ECO:0007669"/>
    <property type="project" value="InterPro"/>
</dbReference>
<comment type="caution">
    <text evidence="1">The sequence shown here is derived from an EMBL/GenBank/DDBJ whole genome shotgun (WGS) entry which is preliminary data.</text>
</comment>
<dbReference type="GO" id="GO:0030598">
    <property type="term" value="F:rRNA N-glycosylase activity"/>
    <property type="evidence" value="ECO:0007669"/>
    <property type="project" value="InterPro"/>
</dbReference>
<dbReference type="Proteomes" id="UP000033393">
    <property type="component" value="Unassembled WGS sequence"/>
</dbReference>
<proteinExistence type="predicted"/>